<proteinExistence type="inferred from homology"/>
<comment type="caution">
    <text evidence="8">The sequence shown here is derived from an EMBL/GenBank/DDBJ whole genome shotgun (WGS) entry which is preliminary data.</text>
</comment>
<dbReference type="GO" id="GO:0006412">
    <property type="term" value="P:translation"/>
    <property type="evidence" value="ECO:0007669"/>
    <property type="project" value="UniProtKB-UniRule"/>
</dbReference>
<dbReference type="GO" id="GO:0008097">
    <property type="term" value="F:5S rRNA binding"/>
    <property type="evidence" value="ECO:0007669"/>
    <property type="project" value="TreeGrafter"/>
</dbReference>
<keyword evidence="2 7" id="KW-0699">rRNA-binding</keyword>
<accession>A0A7X9FP34</accession>
<dbReference type="Pfam" id="PF00861">
    <property type="entry name" value="Ribosomal_L18p"/>
    <property type="match status" value="1"/>
</dbReference>
<evidence type="ECO:0000313" key="8">
    <source>
        <dbReference type="EMBL" id="NMC61686.1"/>
    </source>
</evidence>
<comment type="similarity">
    <text evidence="1 7">Belongs to the universal ribosomal protein uL18 family.</text>
</comment>
<evidence type="ECO:0000256" key="2">
    <source>
        <dbReference type="ARBA" id="ARBA00022730"/>
    </source>
</evidence>
<dbReference type="GO" id="GO:0022625">
    <property type="term" value="C:cytosolic large ribosomal subunit"/>
    <property type="evidence" value="ECO:0007669"/>
    <property type="project" value="TreeGrafter"/>
</dbReference>
<organism evidence="8 9">
    <name type="scientific">SAR324 cluster bacterium</name>
    <dbReference type="NCBI Taxonomy" id="2024889"/>
    <lineage>
        <taxon>Bacteria</taxon>
        <taxon>Deltaproteobacteria</taxon>
        <taxon>SAR324 cluster</taxon>
    </lineage>
</organism>
<dbReference type="AlphaFoldDB" id="A0A7X9FP34"/>
<comment type="function">
    <text evidence="7">This is one of the proteins that bind and probably mediate the attachment of the 5S RNA into the large ribosomal subunit, where it forms part of the central protuberance.</text>
</comment>
<evidence type="ECO:0000256" key="1">
    <source>
        <dbReference type="ARBA" id="ARBA00007116"/>
    </source>
</evidence>
<evidence type="ECO:0000256" key="3">
    <source>
        <dbReference type="ARBA" id="ARBA00022884"/>
    </source>
</evidence>
<dbReference type="EMBL" id="JAAZON010000027">
    <property type="protein sequence ID" value="NMC61686.1"/>
    <property type="molecule type" value="Genomic_DNA"/>
</dbReference>
<dbReference type="InterPro" id="IPR057268">
    <property type="entry name" value="Ribosomal_L18"/>
</dbReference>
<evidence type="ECO:0000256" key="5">
    <source>
        <dbReference type="ARBA" id="ARBA00023274"/>
    </source>
</evidence>
<evidence type="ECO:0000256" key="7">
    <source>
        <dbReference type="HAMAP-Rule" id="MF_01337"/>
    </source>
</evidence>
<sequence>MSTLSKKERARLKRKIRVRKAVRGRENRPRLNVFKSSNHIYAQIVDDIEGKTLISASTLQDSVKEGLVHTGNVSAAVKVGTTIAKRALEKGITAVVFDRNGFLYHGRIKALADAARENGLLF</sequence>
<dbReference type="PANTHER" id="PTHR12899:SF3">
    <property type="entry name" value="LARGE RIBOSOMAL SUBUNIT PROTEIN UL18M"/>
    <property type="match status" value="1"/>
</dbReference>
<reference evidence="8 9" key="1">
    <citation type="journal article" date="2020" name="Biotechnol. Biofuels">
        <title>New insights from the biogas microbiome by comprehensive genome-resolved metagenomics of nearly 1600 species originating from multiple anaerobic digesters.</title>
        <authorList>
            <person name="Campanaro S."/>
            <person name="Treu L."/>
            <person name="Rodriguez-R L.M."/>
            <person name="Kovalovszki A."/>
            <person name="Ziels R.M."/>
            <person name="Maus I."/>
            <person name="Zhu X."/>
            <person name="Kougias P.G."/>
            <person name="Basile A."/>
            <person name="Luo G."/>
            <person name="Schluter A."/>
            <person name="Konstantinidis K.T."/>
            <person name="Angelidaki I."/>
        </authorList>
    </citation>
    <scope>NUCLEOTIDE SEQUENCE [LARGE SCALE GENOMIC DNA]</scope>
    <source>
        <strain evidence="8">AS27yjCOA_65</strain>
    </source>
</reference>
<dbReference type="Gene3D" id="3.30.420.100">
    <property type="match status" value="1"/>
</dbReference>
<evidence type="ECO:0000256" key="6">
    <source>
        <dbReference type="ARBA" id="ARBA00035197"/>
    </source>
</evidence>
<name>A0A7X9FP34_9DELT</name>
<evidence type="ECO:0000256" key="4">
    <source>
        <dbReference type="ARBA" id="ARBA00022980"/>
    </source>
</evidence>
<dbReference type="GO" id="GO:0003735">
    <property type="term" value="F:structural constituent of ribosome"/>
    <property type="evidence" value="ECO:0007669"/>
    <property type="project" value="InterPro"/>
</dbReference>
<dbReference type="NCBIfam" id="TIGR00060">
    <property type="entry name" value="L18_bact"/>
    <property type="match status" value="1"/>
</dbReference>
<keyword evidence="3 7" id="KW-0694">RNA-binding</keyword>
<keyword evidence="5 7" id="KW-0687">Ribonucleoprotein</keyword>
<dbReference type="InterPro" id="IPR004389">
    <property type="entry name" value="Ribosomal_uL18_bac-type"/>
</dbReference>
<dbReference type="HAMAP" id="MF_01337_B">
    <property type="entry name" value="Ribosomal_uL18_B"/>
    <property type="match status" value="1"/>
</dbReference>
<evidence type="ECO:0000313" key="9">
    <source>
        <dbReference type="Proteomes" id="UP000524246"/>
    </source>
</evidence>
<protein>
    <recommendedName>
        <fullName evidence="6 7">Large ribosomal subunit protein uL18</fullName>
    </recommendedName>
</protein>
<dbReference type="FunFam" id="3.30.420.100:FF:000001">
    <property type="entry name" value="50S ribosomal protein L18"/>
    <property type="match status" value="1"/>
</dbReference>
<dbReference type="InterPro" id="IPR005484">
    <property type="entry name" value="Ribosomal_uL18_bac/plant/anim"/>
</dbReference>
<comment type="subunit">
    <text evidence="7">Part of the 50S ribosomal subunit; part of the 5S rRNA/L5/L18/L25 subcomplex. Contacts the 5S and 23S rRNAs.</text>
</comment>
<gene>
    <name evidence="7 8" type="primary">rplR</name>
    <name evidence="8" type="ORF">GYA55_00815</name>
</gene>
<dbReference type="PANTHER" id="PTHR12899">
    <property type="entry name" value="39S RIBOSOMAL PROTEIN L18, MITOCHONDRIAL"/>
    <property type="match status" value="1"/>
</dbReference>
<dbReference type="Proteomes" id="UP000524246">
    <property type="component" value="Unassembled WGS sequence"/>
</dbReference>
<dbReference type="CDD" id="cd00432">
    <property type="entry name" value="Ribosomal_L18_L5e"/>
    <property type="match status" value="1"/>
</dbReference>
<keyword evidence="4 7" id="KW-0689">Ribosomal protein</keyword>
<dbReference type="SUPFAM" id="SSF53137">
    <property type="entry name" value="Translational machinery components"/>
    <property type="match status" value="1"/>
</dbReference>